<dbReference type="PROSITE" id="PS51683">
    <property type="entry name" value="SAM_OMT_II"/>
    <property type="match status" value="1"/>
</dbReference>
<comment type="caution">
    <text evidence="7">The sequence shown here is derived from an EMBL/GenBank/DDBJ whole genome shotgun (WGS) entry which is preliminary data.</text>
</comment>
<feature type="compositionally biased region" description="Low complexity" evidence="4">
    <location>
        <begin position="11"/>
        <end position="24"/>
    </location>
</feature>
<dbReference type="InterPro" id="IPR016461">
    <property type="entry name" value="COMT-like"/>
</dbReference>
<dbReference type="Pfam" id="PF00891">
    <property type="entry name" value="Methyltransf_2"/>
    <property type="match status" value="1"/>
</dbReference>
<sequence>MADQQIQRVFVPPSDGSGPGVPNGAEPTPPLNPARITGVASGFMTAKALFVAAEVGLFAAVPADGAPASTIAEKCRIPVRSARALADLLVATGLLEHDGERYRNAADTEAFLAGRGPLDMRPMLTYWDVVSYSAWAEASTAFRTRQGVRPDLDEAQTQAYEASVALVTAETAADLAKAYDFRPHRRVLDVGGGIGTFVKPLLSAYPQLTATLLDLPEVVEVAREKLAGDAFADRLDLVGADVFADPLPGGHDALIVANFLHLFSPERNTELLTRLRNAVAPNGRLLLVDWWRDASAPHPATRLGGGEFLMISGGDTYEADEAAQWLDATGWRLVAHLPLAAPAGLIVAEPAAAQR</sequence>
<evidence type="ECO:0000256" key="4">
    <source>
        <dbReference type="SAM" id="MobiDB-lite"/>
    </source>
</evidence>
<dbReference type="PANTHER" id="PTHR43712:SF2">
    <property type="entry name" value="O-METHYLTRANSFERASE CICE"/>
    <property type="match status" value="1"/>
</dbReference>
<dbReference type="Proteomes" id="UP000275865">
    <property type="component" value="Unassembled WGS sequence"/>
</dbReference>
<dbReference type="GO" id="GO:0008171">
    <property type="term" value="F:O-methyltransferase activity"/>
    <property type="evidence" value="ECO:0007669"/>
    <property type="project" value="InterPro"/>
</dbReference>
<dbReference type="RefSeq" id="WP_120688123.1">
    <property type="nucleotide sequence ID" value="NZ_RAZT01000002.1"/>
</dbReference>
<dbReference type="InterPro" id="IPR012967">
    <property type="entry name" value="COMT_dimerisation"/>
</dbReference>
<dbReference type="EMBL" id="RAZT01000002">
    <property type="protein sequence ID" value="RKN35545.1"/>
    <property type="molecule type" value="Genomic_DNA"/>
</dbReference>
<feature type="region of interest" description="Disordered" evidence="4">
    <location>
        <begin position="10"/>
        <end position="31"/>
    </location>
</feature>
<feature type="domain" description="O-methyltransferase dimerisation" evidence="6">
    <location>
        <begin position="40"/>
        <end position="112"/>
    </location>
</feature>
<organism evidence="7 8">
    <name type="scientific">Micromonospora musae</name>
    <dbReference type="NCBI Taxonomy" id="1894970"/>
    <lineage>
        <taxon>Bacteria</taxon>
        <taxon>Bacillati</taxon>
        <taxon>Actinomycetota</taxon>
        <taxon>Actinomycetes</taxon>
        <taxon>Micromonosporales</taxon>
        <taxon>Micromonosporaceae</taxon>
        <taxon>Micromonospora</taxon>
    </lineage>
</organism>
<evidence type="ECO:0000256" key="1">
    <source>
        <dbReference type="ARBA" id="ARBA00022603"/>
    </source>
</evidence>
<dbReference type="InterPro" id="IPR029063">
    <property type="entry name" value="SAM-dependent_MTases_sf"/>
</dbReference>
<evidence type="ECO:0000313" key="7">
    <source>
        <dbReference type="EMBL" id="RKN35545.1"/>
    </source>
</evidence>
<proteinExistence type="predicted"/>
<dbReference type="SUPFAM" id="SSF46785">
    <property type="entry name" value="Winged helix' DNA-binding domain"/>
    <property type="match status" value="1"/>
</dbReference>
<protein>
    <submittedName>
        <fullName evidence="7">Methyltransferase</fullName>
    </submittedName>
</protein>
<dbReference type="GO" id="GO:0032259">
    <property type="term" value="P:methylation"/>
    <property type="evidence" value="ECO:0007669"/>
    <property type="project" value="UniProtKB-KW"/>
</dbReference>
<name>A0A3A9YEB0_9ACTN</name>
<dbReference type="InterPro" id="IPR036390">
    <property type="entry name" value="WH_DNA-bd_sf"/>
</dbReference>
<dbReference type="Pfam" id="PF08100">
    <property type="entry name" value="Dimerisation"/>
    <property type="match status" value="1"/>
</dbReference>
<keyword evidence="1 7" id="KW-0489">Methyltransferase</keyword>
<dbReference type="PANTHER" id="PTHR43712">
    <property type="entry name" value="PUTATIVE (AFU_ORTHOLOGUE AFUA_4G14580)-RELATED"/>
    <property type="match status" value="1"/>
</dbReference>
<feature type="domain" description="O-methyltransferase C-terminal" evidence="5">
    <location>
        <begin position="154"/>
        <end position="331"/>
    </location>
</feature>
<dbReference type="CDD" id="cd02440">
    <property type="entry name" value="AdoMet_MTases"/>
    <property type="match status" value="1"/>
</dbReference>
<evidence type="ECO:0000313" key="8">
    <source>
        <dbReference type="Proteomes" id="UP000275865"/>
    </source>
</evidence>
<keyword evidence="3" id="KW-0949">S-adenosyl-L-methionine</keyword>
<evidence type="ECO:0000256" key="2">
    <source>
        <dbReference type="ARBA" id="ARBA00022679"/>
    </source>
</evidence>
<evidence type="ECO:0000256" key="3">
    <source>
        <dbReference type="ARBA" id="ARBA00022691"/>
    </source>
</evidence>
<dbReference type="InterPro" id="IPR036388">
    <property type="entry name" value="WH-like_DNA-bd_sf"/>
</dbReference>
<gene>
    <name evidence="7" type="ORF">D7044_05185</name>
</gene>
<evidence type="ECO:0000259" key="6">
    <source>
        <dbReference type="Pfam" id="PF08100"/>
    </source>
</evidence>
<dbReference type="GO" id="GO:0046983">
    <property type="term" value="F:protein dimerization activity"/>
    <property type="evidence" value="ECO:0007669"/>
    <property type="project" value="InterPro"/>
</dbReference>
<dbReference type="SUPFAM" id="SSF53335">
    <property type="entry name" value="S-adenosyl-L-methionine-dependent methyltransferases"/>
    <property type="match status" value="1"/>
</dbReference>
<keyword evidence="2 7" id="KW-0808">Transferase</keyword>
<dbReference type="InterPro" id="IPR001077">
    <property type="entry name" value="COMT_C"/>
</dbReference>
<dbReference type="Gene3D" id="3.40.50.150">
    <property type="entry name" value="Vaccinia Virus protein VP39"/>
    <property type="match status" value="1"/>
</dbReference>
<dbReference type="Gene3D" id="1.10.10.10">
    <property type="entry name" value="Winged helix-like DNA-binding domain superfamily/Winged helix DNA-binding domain"/>
    <property type="match status" value="1"/>
</dbReference>
<evidence type="ECO:0000259" key="5">
    <source>
        <dbReference type="Pfam" id="PF00891"/>
    </source>
</evidence>
<dbReference type="AlphaFoldDB" id="A0A3A9YEB0"/>
<reference evidence="7 8" key="1">
    <citation type="submission" date="2018-09" db="EMBL/GenBank/DDBJ databases">
        <title>Micromonospora sp. nov. MS1-9, isolated from a root of Musa sp.</title>
        <authorList>
            <person name="Kuncharoen N."/>
            <person name="Kudo T."/>
            <person name="Ohkuma M."/>
            <person name="Yuki M."/>
            <person name="Tanasupawat S."/>
        </authorList>
    </citation>
    <scope>NUCLEOTIDE SEQUENCE [LARGE SCALE GENOMIC DNA]</scope>
    <source>
        <strain evidence="7 8">MS1-9</strain>
    </source>
</reference>
<accession>A0A3A9YEB0</accession>